<keyword evidence="4 13" id="KW-0158">Chromosome</keyword>
<name>A0A5N6QXK4_9ROSI</name>
<keyword evidence="7 13" id="KW-0479">Metal-binding</keyword>
<dbReference type="InterPro" id="IPR000477">
    <property type="entry name" value="RT_dom"/>
</dbReference>
<dbReference type="AlphaFoldDB" id="A0A5N6QXK4"/>
<dbReference type="GO" id="GO:0003720">
    <property type="term" value="F:telomerase activity"/>
    <property type="evidence" value="ECO:0007669"/>
    <property type="project" value="InterPro"/>
</dbReference>
<evidence type="ECO:0000259" key="16">
    <source>
        <dbReference type="PROSITE" id="PS50878"/>
    </source>
</evidence>
<evidence type="ECO:0000256" key="14">
    <source>
        <dbReference type="SAM" id="MobiDB-lite"/>
    </source>
</evidence>
<dbReference type="GO" id="GO:0000781">
    <property type="term" value="C:chromosome, telomeric region"/>
    <property type="evidence" value="ECO:0007669"/>
    <property type="project" value="UniProtKB-SubCell"/>
</dbReference>
<evidence type="ECO:0000256" key="6">
    <source>
        <dbReference type="ARBA" id="ARBA00022695"/>
    </source>
</evidence>
<dbReference type="InterPro" id="IPR049139">
    <property type="entry name" value="TERT_C"/>
</dbReference>
<organism evidence="17 18">
    <name type="scientific">Carpinus fangiana</name>
    <dbReference type="NCBI Taxonomy" id="176857"/>
    <lineage>
        <taxon>Eukaryota</taxon>
        <taxon>Viridiplantae</taxon>
        <taxon>Streptophyta</taxon>
        <taxon>Embryophyta</taxon>
        <taxon>Tracheophyta</taxon>
        <taxon>Spermatophyta</taxon>
        <taxon>Magnoliopsida</taxon>
        <taxon>eudicotyledons</taxon>
        <taxon>Gunneridae</taxon>
        <taxon>Pentapetalae</taxon>
        <taxon>rosids</taxon>
        <taxon>fabids</taxon>
        <taxon>Fagales</taxon>
        <taxon>Betulaceae</taxon>
        <taxon>Carpinus</taxon>
    </lineage>
</organism>
<evidence type="ECO:0000256" key="8">
    <source>
        <dbReference type="ARBA" id="ARBA00022842"/>
    </source>
</evidence>
<dbReference type="Proteomes" id="UP000327013">
    <property type="component" value="Chromosome 3"/>
</dbReference>
<keyword evidence="10 13" id="KW-0695">RNA-directed DNA polymerase</keyword>
<dbReference type="Gene3D" id="1.10.357.90">
    <property type="match status" value="1"/>
</dbReference>
<dbReference type="Gene3D" id="1.10.132.70">
    <property type="match status" value="1"/>
</dbReference>
<evidence type="ECO:0000256" key="4">
    <source>
        <dbReference type="ARBA" id="ARBA00022454"/>
    </source>
</evidence>
<keyword evidence="18" id="KW-1185">Reference proteome</keyword>
<dbReference type="Pfam" id="PF12009">
    <property type="entry name" value="Telomerase_RBD"/>
    <property type="match status" value="1"/>
</dbReference>
<comment type="function">
    <text evidence="13">Telomerase is a ribonucleoprotein enzyme essential for the replication of chromosome termini in most eukaryotes. It elongates telomeres. It is a reverse transcriptase that adds simple sequence repeats to chromosome ends by copying a template sequence within the RNA component of the enzyme.</text>
</comment>
<keyword evidence="5 13" id="KW-0808">Transferase</keyword>
<dbReference type="GO" id="GO:0070034">
    <property type="term" value="F:telomerase RNA binding"/>
    <property type="evidence" value="ECO:0007669"/>
    <property type="project" value="TreeGrafter"/>
</dbReference>
<reference evidence="17 18" key="1">
    <citation type="submission" date="2019-06" db="EMBL/GenBank/DDBJ databases">
        <title>A chromosomal-level reference genome of Carpinus fangiana (Coryloideae, Betulaceae).</title>
        <authorList>
            <person name="Yang X."/>
            <person name="Wang Z."/>
            <person name="Zhang L."/>
            <person name="Hao G."/>
            <person name="Liu J."/>
            <person name="Yang Y."/>
        </authorList>
    </citation>
    <scope>NUCLEOTIDE SEQUENCE [LARGE SCALE GENOMIC DNA]</scope>
    <source>
        <strain evidence="17">Cfa_2016G</strain>
        <tissue evidence="17">Leaf</tissue>
    </source>
</reference>
<feature type="compositionally biased region" description="Polar residues" evidence="14">
    <location>
        <begin position="245"/>
        <end position="257"/>
    </location>
</feature>
<evidence type="ECO:0000313" key="18">
    <source>
        <dbReference type="Proteomes" id="UP000327013"/>
    </source>
</evidence>
<keyword evidence="8 13" id="KW-0460">Magnesium</keyword>
<dbReference type="PROSITE" id="PS50878">
    <property type="entry name" value="RT_POL"/>
    <property type="match status" value="1"/>
</dbReference>
<sequence length="1277" mass="146660">MRQKRWVPQVLWRLFRHRALTLASAIAALLPPTPTTAECRYCKGSRCLLCSAGAAEVMSFLVRPSDPSDYCRLLNRCFVVVSDDAPPLLDFVPRSRWSPTQAQILLRTIEMIMYEQPMSSNVICNSYDKSNHSSPIMEVLSSPAWSLLLERVGDNVMVYLLKYTSIFLPLPHKEHHQVAGPPISNLCLKSLKQTSESQYQHTSLVQFGSKKKRSFVGNVNSMLDILKFSSSFSIDDPSSSISCVGSNDGTSLRTSSQLHRDKHSQMSLSEAGTPVIGTGINNTDGDPNEELHENTNQISAQFRKRSRPFSWQRRRKRRHLDFENTRVKTSFATILTDKDSLSRGLQSGVNSSSSPCLEIRKEQEEYAMPWHCSCFLVLQAPQSQAVAKGVYINRQSMFYDLECSSSVFPRNHILSSLKPNLSSAKFLVDNIFGLSEVNASGQSCPIGSACQYLSLVKLLKSLILRTQCCQHLRLLDKHCVVPAFDRYATGKSSTIFEGNQSRKNAFEKSHAFNTANCEETSETIQPQFEGNKSYCLRSQVVSFIWAVIRSIVPTELLGISFNWRMLRRNIDKFIQLRRFEKFSLKQCMHRLKTSNFPFLSTQHSSCFLSNQGLKYTTRQSVDMHTEFTRLNAARHVLKHKHLQSWIFWLFSCLVVPLVQANFYVTETEFGKQDVYYYRKPVWEKLTNRTITCLKDRSYHDLDAAAVRNIISKRPFGFSKLRLRPKENGMRMLANLKASSRLPAQESGLENQSCGMHRNGKCHPKKVKFNRFKSVNLALRDTHAVLKGLQLEEPEKLGSSVFDYNGVYRKLCPFLIGLKDRLKTRPGVFVVVCDVLKAFDSVDQDKLLWVMKDVILKDEYHLKQSDQVVCTKKSLWVHKNLLLMDQNISTTRVKSSTPFCSRHIVLVNEEWSRCMKKEELFFTLKEHLKYNVLQLDKKFYLQGVGIPQGSILSSLLCSIYYGHLERNVIFPFLEKTCEPTAEDISRRHISHDASAHESSDDKFDSSHKYILLRFIDDFLLISTSKKQAAGFFSRLRRGFRDYNCYMNDDKFCLNFDIGHTSGIPSNRVYVGADGISFLRWSGLLINCSSLEVQADYTKYLNNHLRSTLTVCWQGKPGRRLKQKLCLFMRPKCHPIFFDSNINSAAVVRLNIYQAFLLCAMKFHCYICDLSYLCKLRTGFYLSIIGRSLRYMYALIKKRNRSAYRGSDFQPILDMEEGEVQWLGLHAYIQVLKRKESRHKKLLSSLRFKLEHRTPGSVPSQLKYAVNASHSSLIWKIKY</sequence>
<evidence type="ECO:0000256" key="3">
    <source>
        <dbReference type="ARBA" id="ARBA00016182"/>
    </source>
</evidence>
<evidence type="ECO:0000256" key="11">
    <source>
        <dbReference type="ARBA" id="ARBA00023242"/>
    </source>
</evidence>
<evidence type="ECO:0000256" key="5">
    <source>
        <dbReference type="ARBA" id="ARBA00022679"/>
    </source>
</evidence>
<dbReference type="InterPro" id="IPR021891">
    <property type="entry name" value="Telomerase_RBD"/>
</dbReference>
<keyword evidence="15" id="KW-0732">Signal</keyword>
<comment type="subcellular location">
    <subcellularLocation>
        <location evidence="13">Nucleus</location>
    </subcellularLocation>
    <subcellularLocation>
        <location evidence="13">Chromosome</location>
        <location evidence="13">Telomere</location>
    </subcellularLocation>
</comment>
<keyword evidence="9 13" id="KW-0779">Telomere</keyword>
<dbReference type="PANTHER" id="PTHR12066">
    <property type="entry name" value="TELOMERASE REVERSE TRANSCRIPTASE"/>
    <property type="match status" value="1"/>
</dbReference>
<evidence type="ECO:0000256" key="15">
    <source>
        <dbReference type="SAM" id="SignalP"/>
    </source>
</evidence>
<evidence type="ECO:0000313" key="17">
    <source>
        <dbReference type="EMBL" id="KAE8022277.1"/>
    </source>
</evidence>
<dbReference type="GO" id="GO:0042162">
    <property type="term" value="F:telomeric DNA binding"/>
    <property type="evidence" value="ECO:0007669"/>
    <property type="project" value="TreeGrafter"/>
</dbReference>
<feature type="domain" description="Reverse transcriptase" evidence="16">
    <location>
        <begin position="704"/>
        <end position="1084"/>
    </location>
</feature>
<accession>A0A5N6QXK4</accession>
<evidence type="ECO:0000256" key="9">
    <source>
        <dbReference type="ARBA" id="ARBA00022895"/>
    </source>
</evidence>
<dbReference type="PRINTS" id="PR01365">
    <property type="entry name" value="TELOMERASERT"/>
</dbReference>
<dbReference type="EMBL" id="CM017323">
    <property type="protein sequence ID" value="KAE8022277.1"/>
    <property type="molecule type" value="Genomic_DNA"/>
</dbReference>
<gene>
    <name evidence="17" type="ORF">FH972_008089</name>
</gene>
<evidence type="ECO:0000256" key="2">
    <source>
        <dbReference type="ARBA" id="ARBA00012493"/>
    </source>
</evidence>
<dbReference type="GO" id="GO:0046872">
    <property type="term" value="F:metal ion binding"/>
    <property type="evidence" value="ECO:0007669"/>
    <property type="project" value="UniProtKB-KW"/>
</dbReference>
<feature type="chain" id="PRO_5024461192" description="Telomerase reverse transcriptase" evidence="15">
    <location>
        <begin position="38"/>
        <end position="1277"/>
    </location>
</feature>
<dbReference type="Pfam" id="PF21399">
    <property type="entry name" value="TERT_C"/>
    <property type="match status" value="1"/>
</dbReference>
<dbReference type="OrthoDB" id="289721at2759"/>
<dbReference type="SMART" id="SM00975">
    <property type="entry name" value="Telomerase_RBD"/>
    <property type="match status" value="1"/>
</dbReference>
<feature type="region of interest" description="Disordered" evidence="14">
    <location>
        <begin position="245"/>
        <end position="276"/>
    </location>
</feature>
<dbReference type="CDD" id="cd01648">
    <property type="entry name" value="TERT"/>
    <property type="match status" value="1"/>
</dbReference>
<protein>
    <recommendedName>
        <fullName evidence="3 13">Telomerase reverse transcriptase</fullName>
        <ecNumber evidence="2 13">2.7.7.49</ecNumber>
    </recommendedName>
    <alternativeName>
        <fullName evidence="13">Telomerase catalytic subunit</fullName>
    </alternativeName>
</protein>
<proteinExistence type="inferred from homology"/>
<comment type="similarity">
    <text evidence="1 13">Belongs to the reverse transcriptase family. Telomerase subfamily.</text>
</comment>
<feature type="signal peptide" evidence="15">
    <location>
        <begin position="1"/>
        <end position="37"/>
    </location>
</feature>
<dbReference type="EC" id="2.7.7.49" evidence="2 13"/>
<keyword evidence="6 13" id="KW-0548">Nucleotidyltransferase</keyword>
<evidence type="ECO:0000256" key="13">
    <source>
        <dbReference type="RuleBase" id="RU365061"/>
    </source>
</evidence>
<evidence type="ECO:0000256" key="10">
    <source>
        <dbReference type="ARBA" id="ARBA00022918"/>
    </source>
</evidence>
<evidence type="ECO:0000256" key="7">
    <source>
        <dbReference type="ARBA" id="ARBA00022723"/>
    </source>
</evidence>
<evidence type="ECO:0000256" key="12">
    <source>
        <dbReference type="ARBA" id="ARBA00048173"/>
    </source>
</evidence>
<dbReference type="InterPro" id="IPR003545">
    <property type="entry name" value="Telomerase_RT"/>
</dbReference>
<dbReference type="PANTHER" id="PTHR12066:SF0">
    <property type="entry name" value="TELOMERASE REVERSE TRANSCRIPTASE"/>
    <property type="match status" value="1"/>
</dbReference>
<dbReference type="GO" id="GO:0007004">
    <property type="term" value="P:telomere maintenance via telomerase"/>
    <property type="evidence" value="ECO:0007669"/>
    <property type="project" value="TreeGrafter"/>
</dbReference>
<evidence type="ECO:0000256" key="1">
    <source>
        <dbReference type="ARBA" id="ARBA00008001"/>
    </source>
</evidence>
<comment type="catalytic activity">
    <reaction evidence="12 13">
        <text>DNA(n) + a 2'-deoxyribonucleoside 5'-triphosphate = DNA(n+1) + diphosphate</text>
        <dbReference type="Rhea" id="RHEA:22508"/>
        <dbReference type="Rhea" id="RHEA-COMP:17339"/>
        <dbReference type="Rhea" id="RHEA-COMP:17340"/>
        <dbReference type="ChEBI" id="CHEBI:33019"/>
        <dbReference type="ChEBI" id="CHEBI:61560"/>
        <dbReference type="ChEBI" id="CHEBI:173112"/>
        <dbReference type="EC" id="2.7.7.49"/>
    </reaction>
</comment>
<dbReference type="GO" id="GO:0000333">
    <property type="term" value="C:telomerase catalytic core complex"/>
    <property type="evidence" value="ECO:0007669"/>
    <property type="project" value="TreeGrafter"/>
</dbReference>
<keyword evidence="11 13" id="KW-0539">Nucleus</keyword>